<dbReference type="EMBL" id="CM042011">
    <property type="protein sequence ID" value="KAI3763923.1"/>
    <property type="molecule type" value="Genomic_DNA"/>
</dbReference>
<reference evidence="1 2" key="2">
    <citation type="journal article" date="2022" name="Mol. Ecol. Resour.">
        <title>The genomes of chicory, endive, great burdock and yacon provide insights into Asteraceae paleo-polyploidization history and plant inulin production.</title>
        <authorList>
            <person name="Fan W."/>
            <person name="Wang S."/>
            <person name="Wang H."/>
            <person name="Wang A."/>
            <person name="Jiang F."/>
            <person name="Liu H."/>
            <person name="Zhao H."/>
            <person name="Xu D."/>
            <person name="Zhang Y."/>
        </authorList>
    </citation>
    <scope>NUCLEOTIDE SEQUENCE [LARGE SCALE GENOMIC DNA]</scope>
    <source>
        <strain evidence="2">cv. Punajuju</strain>
        <tissue evidence="1">Leaves</tissue>
    </source>
</reference>
<evidence type="ECO:0000313" key="2">
    <source>
        <dbReference type="Proteomes" id="UP001055811"/>
    </source>
</evidence>
<name>A0ACB9EZB9_CICIN</name>
<protein>
    <submittedName>
        <fullName evidence="1">Uncharacterized protein</fullName>
    </submittedName>
</protein>
<sequence length="106" mass="12064">MSSSVYLFVLRVTTWNRTRVRIQIEVGVGVVVESDIGIEFEIGFVVTFDEITNRTIIEVVVSSQKPLRVNNSSIVKLRHVHLIYVLIPLSNGNTSRFFNPNILFSK</sequence>
<gene>
    <name evidence="1" type="ORF">L2E82_13921</name>
</gene>
<reference evidence="2" key="1">
    <citation type="journal article" date="2022" name="Mol. Ecol. Resour.">
        <title>The genomes of chicory, endive, great burdock and yacon provide insights into Asteraceae palaeo-polyploidization history and plant inulin production.</title>
        <authorList>
            <person name="Fan W."/>
            <person name="Wang S."/>
            <person name="Wang H."/>
            <person name="Wang A."/>
            <person name="Jiang F."/>
            <person name="Liu H."/>
            <person name="Zhao H."/>
            <person name="Xu D."/>
            <person name="Zhang Y."/>
        </authorList>
    </citation>
    <scope>NUCLEOTIDE SEQUENCE [LARGE SCALE GENOMIC DNA]</scope>
    <source>
        <strain evidence="2">cv. Punajuju</strain>
    </source>
</reference>
<proteinExistence type="predicted"/>
<keyword evidence="2" id="KW-1185">Reference proteome</keyword>
<dbReference type="Proteomes" id="UP001055811">
    <property type="component" value="Linkage Group LG03"/>
</dbReference>
<evidence type="ECO:0000313" key="1">
    <source>
        <dbReference type="EMBL" id="KAI3763923.1"/>
    </source>
</evidence>
<comment type="caution">
    <text evidence="1">The sequence shown here is derived from an EMBL/GenBank/DDBJ whole genome shotgun (WGS) entry which is preliminary data.</text>
</comment>
<accession>A0ACB9EZB9</accession>
<organism evidence="1 2">
    <name type="scientific">Cichorium intybus</name>
    <name type="common">Chicory</name>
    <dbReference type="NCBI Taxonomy" id="13427"/>
    <lineage>
        <taxon>Eukaryota</taxon>
        <taxon>Viridiplantae</taxon>
        <taxon>Streptophyta</taxon>
        <taxon>Embryophyta</taxon>
        <taxon>Tracheophyta</taxon>
        <taxon>Spermatophyta</taxon>
        <taxon>Magnoliopsida</taxon>
        <taxon>eudicotyledons</taxon>
        <taxon>Gunneridae</taxon>
        <taxon>Pentapetalae</taxon>
        <taxon>asterids</taxon>
        <taxon>campanulids</taxon>
        <taxon>Asterales</taxon>
        <taxon>Asteraceae</taxon>
        <taxon>Cichorioideae</taxon>
        <taxon>Cichorieae</taxon>
        <taxon>Cichoriinae</taxon>
        <taxon>Cichorium</taxon>
    </lineage>
</organism>